<dbReference type="OrthoDB" id="693163at2759"/>
<protein>
    <recommendedName>
        <fullName evidence="4">Aminotransferase-like plant mobile domain-containing protein</fullName>
    </recommendedName>
</protein>
<evidence type="ECO:0000313" key="3">
    <source>
        <dbReference type="Proteomes" id="UP000479710"/>
    </source>
</evidence>
<feature type="compositionally biased region" description="Polar residues" evidence="1">
    <location>
        <begin position="190"/>
        <end position="207"/>
    </location>
</feature>
<comment type="caution">
    <text evidence="2">The sequence shown here is derived from an EMBL/GenBank/DDBJ whole genome shotgun (WGS) entry which is preliminary data.</text>
</comment>
<reference evidence="2 3" key="1">
    <citation type="submission" date="2019-11" db="EMBL/GenBank/DDBJ databases">
        <title>Whole genome sequence of Oryza granulata.</title>
        <authorList>
            <person name="Li W."/>
        </authorList>
    </citation>
    <scope>NUCLEOTIDE SEQUENCE [LARGE SCALE GENOMIC DNA]</scope>
    <source>
        <strain evidence="3">cv. Menghai</strain>
        <tissue evidence="2">Leaf</tissue>
    </source>
</reference>
<evidence type="ECO:0008006" key="4">
    <source>
        <dbReference type="Google" id="ProtNLM"/>
    </source>
</evidence>
<dbReference type="AlphaFoldDB" id="A0A6G1ECL0"/>
<keyword evidence="3" id="KW-1185">Reference proteome</keyword>
<evidence type="ECO:0000313" key="2">
    <source>
        <dbReference type="EMBL" id="KAF0922326.1"/>
    </source>
</evidence>
<dbReference type="Proteomes" id="UP000479710">
    <property type="component" value="Unassembled WGS sequence"/>
</dbReference>
<feature type="region of interest" description="Disordered" evidence="1">
    <location>
        <begin position="190"/>
        <end position="209"/>
    </location>
</feature>
<dbReference type="EMBL" id="SPHZ02000004">
    <property type="protein sequence ID" value="KAF0922326.1"/>
    <property type="molecule type" value="Genomic_DNA"/>
</dbReference>
<proteinExistence type="predicted"/>
<sequence length="263" mass="30142">MFMTSQGGGVNKDFVSIARDIADSAVEDMPQYSWASVVLCAMYRGLCDATFRIGRPVVDTSSYEYPAGIDPVDRPTMGTSWVRRRCHAPQDLSSLCTRDTVYWLTRCWLVFDVHIEEYVIHQVLRQFGLCQIVHVPYLPRLHHNVHSVKDLATQIYAGSRGREFQPTHYGWLAWPRGWRCGRHHSRTYMSRSSHTTLPPTRLTSSGEQVEAPVTDTYPTHVDAAWHEVGDIMCDVQGHYLLFGQHIPQFEEDFAHTDVEDSDR</sequence>
<accession>A0A6G1ECL0</accession>
<evidence type="ECO:0000256" key="1">
    <source>
        <dbReference type="SAM" id="MobiDB-lite"/>
    </source>
</evidence>
<gene>
    <name evidence="2" type="ORF">E2562_031818</name>
</gene>
<name>A0A6G1ECL0_9ORYZ</name>
<organism evidence="2 3">
    <name type="scientific">Oryza meyeriana var. granulata</name>
    <dbReference type="NCBI Taxonomy" id="110450"/>
    <lineage>
        <taxon>Eukaryota</taxon>
        <taxon>Viridiplantae</taxon>
        <taxon>Streptophyta</taxon>
        <taxon>Embryophyta</taxon>
        <taxon>Tracheophyta</taxon>
        <taxon>Spermatophyta</taxon>
        <taxon>Magnoliopsida</taxon>
        <taxon>Liliopsida</taxon>
        <taxon>Poales</taxon>
        <taxon>Poaceae</taxon>
        <taxon>BOP clade</taxon>
        <taxon>Oryzoideae</taxon>
        <taxon>Oryzeae</taxon>
        <taxon>Oryzinae</taxon>
        <taxon>Oryza</taxon>
        <taxon>Oryza meyeriana</taxon>
    </lineage>
</organism>